<dbReference type="EMBL" id="GBXM01016462">
    <property type="protein sequence ID" value="JAH92115.1"/>
    <property type="molecule type" value="Transcribed_RNA"/>
</dbReference>
<reference evidence="1" key="1">
    <citation type="submission" date="2014-11" db="EMBL/GenBank/DDBJ databases">
        <authorList>
            <person name="Amaro Gonzalez C."/>
        </authorList>
    </citation>
    <scope>NUCLEOTIDE SEQUENCE</scope>
</reference>
<accession>A0A0E9WRB7</accession>
<name>A0A0E9WRB7_ANGAN</name>
<evidence type="ECO:0000313" key="1">
    <source>
        <dbReference type="EMBL" id="JAH92115.1"/>
    </source>
</evidence>
<proteinExistence type="predicted"/>
<dbReference type="AlphaFoldDB" id="A0A0E9WRB7"/>
<reference evidence="1" key="2">
    <citation type="journal article" date="2015" name="Fish Shellfish Immunol.">
        <title>Early steps in the European eel (Anguilla anguilla)-Vibrio vulnificus interaction in the gills: Role of the RtxA13 toxin.</title>
        <authorList>
            <person name="Callol A."/>
            <person name="Pajuelo D."/>
            <person name="Ebbesson L."/>
            <person name="Teles M."/>
            <person name="MacKenzie S."/>
            <person name="Amaro C."/>
        </authorList>
    </citation>
    <scope>NUCLEOTIDE SEQUENCE</scope>
</reference>
<sequence>MSSFITVVQSKIPFGHIFKKNIIHTMEPTVTLHVFLKHFPQVGLQFALECSRKFQVISYKKIENISFCHRKRFKKYIYE</sequence>
<organism evidence="1">
    <name type="scientific">Anguilla anguilla</name>
    <name type="common">European freshwater eel</name>
    <name type="synonym">Muraena anguilla</name>
    <dbReference type="NCBI Taxonomy" id="7936"/>
    <lineage>
        <taxon>Eukaryota</taxon>
        <taxon>Metazoa</taxon>
        <taxon>Chordata</taxon>
        <taxon>Craniata</taxon>
        <taxon>Vertebrata</taxon>
        <taxon>Euteleostomi</taxon>
        <taxon>Actinopterygii</taxon>
        <taxon>Neopterygii</taxon>
        <taxon>Teleostei</taxon>
        <taxon>Anguilliformes</taxon>
        <taxon>Anguillidae</taxon>
        <taxon>Anguilla</taxon>
    </lineage>
</organism>
<protein>
    <submittedName>
        <fullName evidence="1">Uncharacterized protein</fullName>
    </submittedName>
</protein>